<comment type="caution">
    <text evidence="4">The sequence shown here is derived from an EMBL/GenBank/DDBJ whole genome shotgun (WGS) entry which is preliminary data.</text>
</comment>
<dbReference type="Proteomes" id="UP000621436">
    <property type="component" value="Unassembled WGS sequence"/>
</dbReference>
<dbReference type="PANTHER" id="PTHR32089:SF112">
    <property type="entry name" value="LYSOZYME-LIKE PROTEIN-RELATED"/>
    <property type="match status" value="1"/>
</dbReference>
<reference evidence="4" key="1">
    <citation type="submission" date="2020-11" db="EMBL/GenBank/DDBJ databases">
        <title>Halonatronomonas betainensis gen. nov., sp. nov. a novel haloalkaliphilic representative of the family Halanaerobiacae capable of betaine degradation.</title>
        <authorList>
            <person name="Boltyanskaya Y."/>
            <person name="Kevbrin V."/>
            <person name="Detkova E."/>
            <person name="Grouzdev D.S."/>
            <person name="Koziaeva V."/>
            <person name="Zhilina T."/>
        </authorList>
    </citation>
    <scope>NUCLEOTIDE SEQUENCE</scope>
    <source>
        <strain evidence="4">Z-7014</strain>
    </source>
</reference>
<dbReference type="Gene3D" id="1.10.287.950">
    <property type="entry name" value="Methyl-accepting chemotaxis protein"/>
    <property type="match status" value="1"/>
</dbReference>
<evidence type="ECO:0000259" key="3">
    <source>
        <dbReference type="PROSITE" id="PS50111"/>
    </source>
</evidence>
<evidence type="ECO:0000313" key="4">
    <source>
        <dbReference type="EMBL" id="MBF8437118.1"/>
    </source>
</evidence>
<proteinExistence type="predicted"/>
<dbReference type="InterPro" id="IPR004089">
    <property type="entry name" value="MCPsignal_dom"/>
</dbReference>
<dbReference type="SUPFAM" id="SSF58104">
    <property type="entry name" value="Methyl-accepting chemotaxis protein (MCP) signaling domain"/>
    <property type="match status" value="1"/>
</dbReference>
<feature type="domain" description="Methyl-accepting transducer" evidence="3">
    <location>
        <begin position="43"/>
        <end position="217"/>
    </location>
</feature>
<organism evidence="4 5">
    <name type="scientific">Halonatronomonas betaini</name>
    <dbReference type="NCBI Taxonomy" id="2778430"/>
    <lineage>
        <taxon>Bacteria</taxon>
        <taxon>Bacillati</taxon>
        <taxon>Bacillota</taxon>
        <taxon>Clostridia</taxon>
        <taxon>Halanaerobiales</taxon>
        <taxon>Halarsenatibacteraceae</taxon>
        <taxon>Halonatronomonas</taxon>
    </lineage>
</organism>
<dbReference type="PANTHER" id="PTHR32089">
    <property type="entry name" value="METHYL-ACCEPTING CHEMOTAXIS PROTEIN MCPB"/>
    <property type="match status" value="1"/>
</dbReference>
<dbReference type="SMART" id="SM00283">
    <property type="entry name" value="MA"/>
    <property type="match status" value="1"/>
</dbReference>
<evidence type="ECO:0000256" key="1">
    <source>
        <dbReference type="ARBA" id="ARBA00023224"/>
    </source>
</evidence>
<sequence length="217" mass="23595">MEENRKITERVDDKTLFGCRYIGIAIPLKDSTGNVVGSVFAGENTERQDLINEISNHLTASSSDLKEATQDIAEQAQDLSSSVNKLNQYAEHSTAEMDEIEKVIGFVREIASQTNLLGLNAAIEAARVGKAGRGFGVVADEIRKLSKESDQSLEQITEILNSIEELSYKIKGVTEQVQEIADNQAAVMEETAASSDELNEVASKLEALAGNFNKGEE</sequence>
<dbReference type="PROSITE" id="PS50111">
    <property type="entry name" value="CHEMOTAXIS_TRANSDUC_2"/>
    <property type="match status" value="1"/>
</dbReference>
<gene>
    <name evidence="4" type="ORF">I0Q91_08520</name>
</gene>
<protein>
    <submittedName>
        <fullName evidence="4">Chemotaxis protein</fullName>
    </submittedName>
</protein>
<evidence type="ECO:0000256" key="2">
    <source>
        <dbReference type="PROSITE-ProRule" id="PRU00284"/>
    </source>
</evidence>
<keyword evidence="5" id="KW-1185">Reference proteome</keyword>
<dbReference type="GO" id="GO:0007165">
    <property type="term" value="P:signal transduction"/>
    <property type="evidence" value="ECO:0007669"/>
    <property type="project" value="UniProtKB-KW"/>
</dbReference>
<dbReference type="EMBL" id="JADPIE010000004">
    <property type="protein sequence ID" value="MBF8437118.1"/>
    <property type="molecule type" value="Genomic_DNA"/>
</dbReference>
<dbReference type="Pfam" id="PF00015">
    <property type="entry name" value="MCPsignal"/>
    <property type="match status" value="1"/>
</dbReference>
<accession>A0A931AQG8</accession>
<name>A0A931AQG8_9FIRM</name>
<dbReference type="AlphaFoldDB" id="A0A931AQG8"/>
<dbReference type="GO" id="GO:0016020">
    <property type="term" value="C:membrane"/>
    <property type="evidence" value="ECO:0007669"/>
    <property type="project" value="InterPro"/>
</dbReference>
<evidence type="ECO:0000313" key="5">
    <source>
        <dbReference type="Proteomes" id="UP000621436"/>
    </source>
</evidence>
<keyword evidence="1 2" id="KW-0807">Transducer</keyword>